<dbReference type="Proteomes" id="UP000646478">
    <property type="component" value="Unassembled WGS sequence"/>
</dbReference>
<comment type="caution">
    <text evidence="2">The sequence shown here is derived from an EMBL/GenBank/DDBJ whole genome shotgun (WGS) entry which is preliminary data.</text>
</comment>
<evidence type="ECO:0000256" key="1">
    <source>
        <dbReference type="SAM" id="SignalP"/>
    </source>
</evidence>
<dbReference type="EMBL" id="BMHH01000030">
    <property type="protein sequence ID" value="GGB10630.1"/>
    <property type="molecule type" value="Genomic_DNA"/>
</dbReference>
<accession>A0A916WL86</accession>
<name>A0A916WL86_9HYPH</name>
<reference evidence="2" key="2">
    <citation type="submission" date="2020-09" db="EMBL/GenBank/DDBJ databases">
        <authorList>
            <person name="Sun Q."/>
            <person name="Zhou Y."/>
        </authorList>
    </citation>
    <scope>NUCLEOTIDE SEQUENCE</scope>
    <source>
        <strain evidence="2">CGMCC 1.15082</strain>
    </source>
</reference>
<proteinExistence type="predicted"/>
<keyword evidence="1" id="KW-0732">Signal</keyword>
<protein>
    <submittedName>
        <fullName evidence="2">Uncharacterized protein</fullName>
    </submittedName>
</protein>
<feature type="signal peptide" evidence="1">
    <location>
        <begin position="1"/>
        <end position="29"/>
    </location>
</feature>
<dbReference type="AlphaFoldDB" id="A0A916WL86"/>
<reference evidence="2" key="1">
    <citation type="journal article" date="2014" name="Int. J. Syst. Evol. Microbiol.">
        <title>Complete genome sequence of Corynebacterium casei LMG S-19264T (=DSM 44701T), isolated from a smear-ripened cheese.</title>
        <authorList>
            <consortium name="US DOE Joint Genome Institute (JGI-PGF)"/>
            <person name="Walter F."/>
            <person name="Albersmeier A."/>
            <person name="Kalinowski J."/>
            <person name="Ruckert C."/>
        </authorList>
    </citation>
    <scope>NUCLEOTIDE SEQUENCE</scope>
    <source>
        <strain evidence="2">CGMCC 1.15082</strain>
    </source>
</reference>
<sequence>MENRRFDIRKSLLRALFASLCGVSANAMATEQYPCKPAPDEGRFAWGRIQSIDPNYLVKRILGPYTFKIPYGYMIGRPTPERLNCYPKQNRLEFAFWMPDFRAPKKDMWSEPNYRVHEPGRDAPGPQEYVVDVVGLEFIETKAGKSGSPGRRFVNGLALLRKDFRIEETYGLIHVVPGQNTPLSDDYVSLSNEGYEILLECSRPESRDSNPSCKAYLYFTDLQLEAVMQFPADALPEWQKIKDGVRILVERWIVKEKPT</sequence>
<evidence type="ECO:0000313" key="2">
    <source>
        <dbReference type="EMBL" id="GGB10630.1"/>
    </source>
</evidence>
<keyword evidence="3" id="KW-1185">Reference proteome</keyword>
<evidence type="ECO:0000313" key="3">
    <source>
        <dbReference type="Proteomes" id="UP000646478"/>
    </source>
</evidence>
<dbReference type="RefSeq" id="WP_188826251.1">
    <property type="nucleotide sequence ID" value="NZ_BMHH01000030.1"/>
</dbReference>
<organism evidence="2 3">
    <name type="scientific">Brucella endophytica</name>
    <dbReference type="NCBI Taxonomy" id="1963359"/>
    <lineage>
        <taxon>Bacteria</taxon>
        <taxon>Pseudomonadati</taxon>
        <taxon>Pseudomonadota</taxon>
        <taxon>Alphaproteobacteria</taxon>
        <taxon>Hyphomicrobiales</taxon>
        <taxon>Brucellaceae</taxon>
        <taxon>Brucella/Ochrobactrum group</taxon>
        <taxon>Brucella</taxon>
    </lineage>
</organism>
<feature type="chain" id="PRO_5038092032" evidence="1">
    <location>
        <begin position="30"/>
        <end position="259"/>
    </location>
</feature>
<gene>
    <name evidence="2" type="ORF">GCM10011491_43190</name>
</gene>